<evidence type="ECO:0000313" key="7">
    <source>
        <dbReference type="Proteomes" id="UP000677244"/>
    </source>
</evidence>
<comment type="caution">
    <text evidence="6">The sequence shown here is derived from an EMBL/GenBank/DDBJ whole genome shotgun (WGS) entry which is preliminary data.</text>
</comment>
<dbReference type="InterPro" id="IPR049382">
    <property type="entry name" value="FGGY_C_2"/>
</dbReference>
<dbReference type="Proteomes" id="UP000677244">
    <property type="component" value="Unassembled WGS sequence"/>
</dbReference>
<evidence type="ECO:0000256" key="2">
    <source>
        <dbReference type="ARBA" id="ARBA00022679"/>
    </source>
</evidence>
<evidence type="ECO:0000259" key="4">
    <source>
        <dbReference type="Pfam" id="PF00370"/>
    </source>
</evidence>
<keyword evidence="2" id="KW-0808">Transferase</keyword>
<evidence type="ECO:0000256" key="1">
    <source>
        <dbReference type="ARBA" id="ARBA00009156"/>
    </source>
</evidence>
<comment type="similarity">
    <text evidence="1">Belongs to the FGGY kinase family.</text>
</comment>
<dbReference type="InterPro" id="IPR018484">
    <property type="entry name" value="FGGY_N"/>
</dbReference>
<dbReference type="PANTHER" id="PTHR10196:SF57">
    <property type="entry name" value="XYLULOSE KINASE"/>
    <property type="match status" value="1"/>
</dbReference>
<protein>
    <recommendedName>
        <fullName evidence="8">Carbohydrate kinase</fullName>
    </recommendedName>
</protein>
<dbReference type="CDD" id="cd07772">
    <property type="entry name" value="ASKHA_NBD_FGGY_NaCK-like"/>
    <property type="match status" value="1"/>
</dbReference>
<dbReference type="InterPro" id="IPR043129">
    <property type="entry name" value="ATPase_NBD"/>
</dbReference>
<feature type="domain" description="Carbohydrate kinase FGGY C-terminal" evidence="5">
    <location>
        <begin position="247"/>
        <end position="440"/>
    </location>
</feature>
<gene>
    <name evidence="6" type="ORF">J7I42_27105</name>
</gene>
<dbReference type="Pfam" id="PF00370">
    <property type="entry name" value="FGGY_N"/>
    <property type="match status" value="1"/>
</dbReference>
<keyword evidence="3" id="KW-0418">Kinase</keyword>
<feature type="domain" description="Carbohydrate kinase FGGY N-terminal" evidence="4">
    <location>
        <begin position="7"/>
        <end position="198"/>
    </location>
</feature>
<organism evidence="6 7">
    <name type="scientific">Niastella soli</name>
    <dbReference type="NCBI Taxonomy" id="2821487"/>
    <lineage>
        <taxon>Bacteria</taxon>
        <taxon>Pseudomonadati</taxon>
        <taxon>Bacteroidota</taxon>
        <taxon>Chitinophagia</taxon>
        <taxon>Chitinophagales</taxon>
        <taxon>Chitinophagaceae</taxon>
        <taxon>Niastella</taxon>
    </lineage>
</organism>
<accession>A0ABS3Z1D1</accession>
<dbReference type="Pfam" id="PF21546">
    <property type="entry name" value="FGGY_C_2"/>
    <property type="match status" value="1"/>
</dbReference>
<sequence length="462" mass="51900">MNKTSVIAIFDIGKTNKKLFLFDEQYNIVLEKSQQFAEITDEEGDACEDLTALTNWVRSCLQDVFNDPRFQVRALNFSTYGASFVHIDKEGKAAAPLYNYLKPYPADLQEGFYQKYGGEITFSIYTASPVLGNLNSGMQLYRLKYQKPELFDQIHYSLHLPQYMSYLVTGRAYSDITSIGCHTGLWNFPQNHYHEWIYREAINEKLANIFPSDQLMPSQWQGQALLTGVGLHDSSAALIPYLFHFTEPFVLLSTGTWCIALNPFNQTRLTYEELQQDCLCYMEYRGKPIKASRLFAGYEHEQQTKRLAAHFNVALDYYKTVAFNADLLSSAPVASGPGADNKTGRSAMVQESAFGARDLNSFATYEAAYHQFMADLMTQQVASLNLVLHNSPVKKIFVDGGFGKNPLYMNLLANAFPTHEVYAASMAQASALGAALAVHSAWNKTNPSSDLIELKAYSLVKA</sequence>
<name>A0ABS3Z1D1_9BACT</name>
<dbReference type="EMBL" id="JAGHKO010000011">
    <property type="protein sequence ID" value="MBO9203984.1"/>
    <property type="molecule type" value="Genomic_DNA"/>
</dbReference>
<proteinExistence type="inferred from homology"/>
<dbReference type="PANTHER" id="PTHR10196">
    <property type="entry name" value="SUGAR KINASE"/>
    <property type="match status" value="1"/>
</dbReference>
<dbReference type="SUPFAM" id="SSF53067">
    <property type="entry name" value="Actin-like ATPase domain"/>
    <property type="match status" value="2"/>
</dbReference>
<evidence type="ECO:0000256" key="3">
    <source>
        <dbReference type="ARBA" id="ARBA00022777"/>
    </source>
</evidence>
<dbReference type="Gene3D" id="3.30.420.40">
    <property type="match status" value="2"/>
</dbReference>
<evidence type="ECO:0000313" key="6">
    <source>
        <dbReference type="EMBL" id="MBO9203984.1"/>
    </source>
</evidence>
<evidence type="ECO:0008006" key="8">
    <source>
        <dbReference type="Google" id="ProtNLM"/>
    </source>
</evidence>
<keyword evidence="7" id="KW-1185">Reference proteome</keyword>
<reference evidence="6 7" key="1">
    <citation type="submission" date="2021-03" db="EMBL/GenBank/DDBJ databases">
        <title>Assistant Professor.</title>
        <authorList>
            <person name="Huq M.A."/>
        </authorList>
    </citation>
    <scope>NUCLEOTIDE SEQUENCE [LARGE SCALE GENOMIC DNA]</scope>
    <source>
        <strain evidence="6 7">MAH-29</strain>
    </source>
</reference>
<dbReference type="RefSeq" id="WP_209142114.1">
    <property type="nucleotide sequence ID" value="NZ_JAGHKO010000011.1"/>
</dbReference>
<evidence type="ECO:0000259" key="5">
    <source>
        <dbReference type="Pfam" id="PF21546"/>
    </source>
</evidence>